<dbReference type="InterPro" id="IPR023153">
    <property type="entry name" value="DarP_sf"/>
</dbReference>
<dbReference type="KEGG" id="fad:CDH04_06280"/>
<dbReference type="NCBIfam" id="NF003593">
    <property type="entry name" value="PRK05255.1-1"/>
    <property type="match status" value="1"/>
</dbReference>
<comment type="similarity">
    <text evidence="5">Belongs to the DarP family.</text>
</comment>
<dbReference type="SUPFAM" id="SSF158710">
    <property type="entry name" value="PSPTO4464-like"/>
    <property type="match status" value="1"/>
</dbReference>
<evidence type="ECO:0000256" key="4">
    <source>
        <dbReference type="ARBA" id="ARBA00022884"/>
    </source>
</evidence>
<evidence type="ECO:0000256" key="2">
    <source>
        <dbReference type="ARBA" id="ARBA00022517"/>
    </source>
</evidence>
<dbReference type="Proteomes" id="UP000251120">
    <property type="component" value="Chromosome"/>
</dbReference>
<evidence type="ECO:0000313" key="9">
    <source>
        <dbReference type="Proteomes" id="UP000681131"/>
    </source>
</evidence>
<evidence type="ECO:0000256" key="3">
    <source>
        <dbReference type="ARBA" id="ARBA00022730"/>
    </source>
</evidence>
<keyword evidence="4 5" id="KW-0694">RNA-binding</keyword>
<dbReference type="CDD" id="cd16331">
    <property type="entry name" value="YjgA-like"/>
    <property type="match status" value="1"/>
</dbReference>
<name>A0A2Z4XZ39_9GAMM</name>
<dbReference type="InterPro" id="IPR006839">
    <property type="entry name" value="DarP"/>
</dbReference>
<protein>
    <recommendedName>
        <fullName evidence="5">Dual-action ribosomal maturation protein DarP</fullName>
    </recommendedName>
    <alternativeName>
        <fullName evidence="5">Large ribosomal subunit assembly factor DarP</fullName>
    </alternativeName>
</protein>
<organism evidence="6 8">
    <name type="scientific">Francisella adeliensis</name>
    <dbReference type="NCBI Taxonomy" id="2007306"/>
    <lineage>
        <taxon>Bacteria</taxon>
        <taxon>Pseudomonadati</taxon>
        <taxon>Pseudomonadota</taxon>
        <taxon>Gammaproteobacteria</taxon>
        <taxon>Thiotrichales</taxon>
        <taxon>Francisellaceae</taxon>
        <taxon>Francisella</taxon>
    </lineage>
</organism>
<dbReference type="GO" id="GO:0019843">
    <property type="term" value="F:rRNA binding"/>
    <property type="evidence" value="ECO:0007669"/>
    <property type="project" value="UniProtKB-UniRule"/>
</dbReference>
<dbReference type="GO" id="GO:0043022">
    <property type="term" value="F:ribosome binding"/>
    <property type="evidence" value="ECO:0007669"/>
    <property type="project" value="UniProtKB-UniRule"/>
</dbReference>
<evidence type="ECO:0000256" key="1">
    <source>
        <dbReference type="ARBA" id="ARBA00022490"/>
    </source>
</evidence>
<reference evidence="6 8" key="1">
    <citation type="submission" date="2017-06" db="EMBL/GenBank/DDBJ databases">
        <title>Complete genome of Francisella adeliensis.</title>
        <authorList>
            <person name="Vallesi A."/>
            <person name="Sjodin A."/>
        </authorList>
    </citation>
    <scope>NUCLEOTIDE SEQUENCE [LARGE SCALE GENOMIC DNA]</scope>
    <source>
        <strain evidence="6 8">FDC440</strain>
    </source>
</reference>
<dbReference type="Pfam" id="PF04751">
    <property type="entry name" value="DarP"/>
    <property type="match status" value="1"/>
</dbReference>
<keyword evidence="9" id="KW-1185">Reference proteome</keyword>
<dbReference type="GO" id="GO:1902626">
    <property type="term" value="P:assembly of large subunit precursor of preribosome"/>
    <property type="evidence" value="ECO:0007669"/>
    <property type="project" value="UniProtKB-UniRule"/>
</dbReference>
<dbReference type="OrthoDB" id="5293604at2"/>
<dbReference type="Proteomes" id="UP000681131">
    <property type="component" value="Chromosome"/>
</dbReference>
<dbReference type="HAMAP" id="MF_00765">
    <property type="entry name" value="DarP"/>
    <property type="match status" value="1"/>
</dbReference>
<dbReference type="RefSeq" id="WP_112870216.1">
    <property type="nucleotide sequence ID" value="NZ_CP021781.1"/>
</dbReference>
<evidence type="ECO:0000313" key="6">
    <source>
        <dbReference type="EMBL" id="AXA34040.1"/>
    </source>
</evidence>
<evidence type="ECO:0000313" key="7">
    <source>
        <dbReference type="EMBL" id="QIW12278.1"/>
    </source>
</evidence>
<dbReference type="Gene3D" id="1.10.60.30">
    <property type="entry name" value="PSPTO4464-like domains"/>
    <property type="match status" value="2"/>
</dbReference>
<comment type="function">
    <text evidence="5">Member of a network of 50S ribosomal subunit biogenesis factors which assembles along the 30S-50S interface, preventing incorrect 23S rRNA structures from forming. Promotes peptidyl transferase center (PTC) maturation.</text>
</comment>
<dbReference type="PANTHER" id="PTHR38101">
    <property type="entry name" value="UPF0307 PROTEIN YJGA"/>
    <property type="match status" value="1"/>
</dbReference>
<sequence>MGKVIDLDEIDRIKHEEEASHYRLSRSKSSVKKDMDEITDFGRSLIELNNAQLAKIPLTETVRENIKDAKSMQKIALKRQVQFIGKLLRKVDNIEELHKAYDVATNQDKEANLLFHRIENMRDNLVDPEKSKDALEKLIVDCPNIDVQKLRQLIRNHNKEVEKNKPNKSFKEIFQLIKTSYE</sequence>
<dbReference type="PIRSF" id="PIRSF016183">
    <property type="entry name" value="UCP016183"/>
    <property type="match status" value="1"/>
</dbReference>
<reference evidence="7 9" key="2">
    <citation type="submission" date="2019-08" db="EMBL/GenBank/DDBJ databases">
        <title>Complete genome sequences of Francisella adeliensis (FSC1325 and FSC1326).</title>
        <authorList>
            <person name="Ohrman C."/>
            <person name="Uneklint I."/>
            <person name="Vallesi A."/>
            <person name="Karlsson L."/>
            <person name="Sjodin A."/>
        </authorList>
    </citation>
    <scope>NUCLEOTIDE SEQUENCE [LARGE SCALE GENOMIC DNA]</scope>
    <source>
        <strain evidence="7 9">FSC1325</strain>
    </source>
</reference>
<keyword evidence="1 5" id="KW-0963">Cytoplasm</keyword>
<comment type="subcellular location">
    <subcellularLocation>
        <location evidence="5">Cytoplasm</location>
    </subcellularLocation>
    <text evidence="5">Associates with late stage pre-50S ribosomal subunits.</text>
</comment>
<keyword evidence="2 5" id="KW-0690">Ribosome biogenesis</keyword>
<dbReference type="EMBL" id="CP043424">
    <property type="protein sequence ID" value="QIW12278.1"/>
    <property type="molecule type" value="Genomic_DNA"/>
</dbReference>
<dbReference type="AlphaFoldDB" id="A0A2Z4XZ39"/>
<evidence type="ECO:0000313" key="8">
    <source>
        <dbReference type="Proteomes" id="UP000251120"/>
    </source>
</evidence>
<dbReference type="PANTHER" id="PTHR38101:SF1">
    <property type="entry name" value="UPF0307 PROTEIN YJGA"/>
    <property type="match status" value="1"/>
</dbReference>
<evidence type="ECO:0000256" key="5">
    <source>
        <dbReference type="HAMAP-Rule" id="MF_00765"/>
    </source>
</evidence>
<keyword evidence="3 5" id="KW-0699">rRNA-binding</keyword>
<proteinExistence type="inferred from homology"/>
<dbReference type="GO" id="GO:0005829">
    <property type="term" value="C:cytosol"/>
    <property type="evidence" value="ECO:0007669"/>
    <property type="project" value="TreeGrafter"/>
</dbReference>
<accession>A0A2Z4XZ39</accession>
<dbReference type="EMBL" id="CP021781">
    <property type="protein sequence ID" value="AXA34040.1"/>
    <property type="molecule type" value="Genomic_DNA"/>
</dbReference>
<gene>
    <name evidence="5" type="primary">darP</name>
    <name evidence="6" type="ORF">CDH04_06280</name>
    <name evidence="7" type="ORF">FZC43_06280</name>
</gene>